<dbReference type="AlphaFoldDB" id="A0A4R6YUW3"/>
<evidence type="ECO:0000313" key="1">
    <source>
        <dbReference type="EMBL" id="TDR42425.1"/>
    </source>
</evidence>
<dbReference type="EMBL" id="SNZH01000008">
    <property type="protein sequence ID" value="TDR42425.1"/>
    <property type="molecule type" value="Genomic_DNA"/>
</dbReference>
<protein>
    <submittedName>
        <fullName evidence="1">Uncharacterized protein</fullName>
    </submittedName>
</protein>
<evidence type="ECO:0000313" key="2">
    <source>
        <dbReference type="Proteomes" id="UP000295293"/>
    </source>
</evidence>
<reference evidence="1 2" key="1">
    <citation type="submission" date="2019-03" db="EMBL/GenBank/DDBJ databases">
        <title>Genomic Encyclopedia of Type Strains, Phase IV (KMG-IV): sequencing the most valuable type-strain genomes for metagenomic binning, comparative biology and taxonomic classification.</title>
        <authorList>
            <person name="Goeker M."/>
        </authorList>
    </citation>
    <scope>NUCLEOTIDE SEQUENCE [LARGE SCALE GENOMIC DNA]</scope>
    <source>
        <strain evidence="1 2">DSM 21667</strain>
    </source>
</reference>
<dbReference type="Proteomes" id="UP000295293">
    <property type="component" value="Unassembled WGS sequence"/>
</dbReference>
<proteinExistence type="predicted"/>
<comment type="caution">
    <text evidence="1">The sequence shown here is derived from an EMBL/GenBank/DDBJ whole genome shotgun (WGS) entry which is preliminary data.</text>
</comment>
<keyword evidence="2" id="KW-1185">Reference proteome</keyword>
<accession>A0A4R6YUW3</accession>
<sequence>MAVTVHYLRAKVKSSAHNVVFKAGKVFDRIEEFFVVGNDPPGTPFVPPLVGQLQDGVKAASLAALDYLPSFGGVPLFSPKFVHVMGELLKNEVEFHPCSVICEETPHEFFVARLLQRRHLLDYPSSGLGEGAGRFQSNFIRSDLDEDFLLAREQHELKCYVFVASERFKQAVEKLKLGIAFNPAAVQG</sequence>
<organism evidence="1 2">
    <name type="scientific">Tahibacter aquaticus</name>
    <dbReference type="NCBI Taxonomy" id="520092"/>
    <lineage>
        <taxon>Bacteria</taxon>
        <taxon>Pseudomonadati</taxon>
        <taxon>Pseudomonadota</taxon>
        <taxon>Gammaproteobacteria</taxon>
        <taxon>Lysobacterales</taxon>
        <taxon>Rhodanobacteraceae</taxon>
        <taxon>Tahibacter</taxon>
    </lineage>
</organism>
<gene>
    <name evidence="1" type="ORF">DFR29_1088</name>
</gene>
<name>A0A4R6YUW3_9GAMM</name>